<dbReference type="GeneID" id="96901731"/>
<feature type="transmembrane region" description="Helical" evidence="4">
    <location>
        <begin position="494"/>
        <end position="516"/>
    </location>
</feature>
<feature type="region of interest" description="Disordered" evidence="3">
    <location>
        <begin position="105"/>
        <end position="125"/>
    </location>
</feature>
<feature type="domain" description="Major facilitator superfamily (MFS) profile" evidence="5">
    <location>
        <begin position="139"/>
        <end position="549"/>
    </location>
</feature>
<evidence type="ECO:0000259" key="5">
    <source>
        <dbReference type="PROSITE" id="PS50850"/>
    </source>
</evidence>
<dbReference type="KEGG" id="ncs:NCAS_0B00840"/>
<feature type="transmembrane region" description="Helical" evidence="4">
    <location>
        <begin position="403"/>
        <end position="421"/>
    </location>
</feature>
<dbReference type="RefSeq" id="XP_003674545.1">
    <property type="nucleotide sequence ID" value="XM_003674497.1"/>
</dbReference>
<feature type="compositionally biased region" description="Acidic residues" evidence="3">
    <location>
        <begin position="113"/>
        <end position="125"/>
    </location>
</feature>
<organism evidence="6 7">
    <name type="scientific">Naumovozyma castellii</name>
    <name type="common">Yeast</name>
    <name type="synonym">Saccharomyces castellii</name>
    <dbReference type="NCBI Taxonomy" id="27288"/>
    <lineage>
        <taxon>Eukaryota</taxon>
        <taxon>Fungi</taxon>
        <taxon>Dikarya</taxon>
        <taxon>Ascomycota</taxon>
        <taxon>Saccharomycotina</taxon>
        <taxon>Saccharomycetes</taxon>
        <taxon>Saccharomycetales</taxon>
        <taxon>Saccharomycetaceae</taxon>
        <taxon>Naumovozyma</taxon>
    </lineage>
</organism>
<dbReference type="Gene3D" id="1.20.1250.20">
    <property type="entry name" value="MFS general substrate transporter like domains"/>
    <property type="match status" value="2"/>
</dbReference>
<feature type="transmembrane region" description="Helical" evidence="4">
    <location>
        <begin position="178"/>
        <end position="200"/>
    </location>
</feature>
<dbReference type="PANTHER" id="PTHR11360:SF177">
    <property type="entry name" value="RIBOFLAVIN TRANSPORTER MCH5"/>
    <property type="match status" value="1"/>
</dbReference>
<dbReference type="GO" id="GO:0032217">
    <property type="term" value="F:riboflavin transmembrane transporter activity"/>
    <property type="evidence" value="ECO:0007669"/>
    <property type="project" value="EnsemblFungi"/>
</dbReference>
<dbReference type="Proteomes" id="UP000001640">
    <property type="component" value="Chromosome 2"/>
</dbReference>
<keyword evidence="7" id="KW-1185">Reference proteome</keyword>
<dbReference type="Pfam" id="PF07690">
    <property type="entry name" value="MFS_1"/>
    <property type="match status" value="1"/>
</dbReference>
<accession>G0VB45</accession>
<dbReference type="FunCoup" id="G0VB45">
    <property type="interactions" value="210"/>
</dbReference>
<comment type="subcellular location">
    <subcellularLocation>
        <location evidence="1">Membrane</location>
        <topology evidence="1">Multi-pass membrane protein</topology>
    </subcellularLocation>
</comment>
<dbReference type="PROSITE" id="PS50850">
    <property type="entry name" value="MFS"/>
    <property type="match status" value="1"/>
</dbReference>
<dbReference type="InterPro" id="IPR036259">
    <property type="entry name" value="MFS_trans_sf"/>
</dbReference>
<proteinExistence type="inferred from homology"/>
<dbReference type="HOGENOM" id="CLU_001265_1_0_1"/>
<keyword evidence="4" id="KW-1133">Transmembrane helix</keyword>
<dbReference type="AlphaFoldDB" id="G0VB45"/>
<evidence type="ECO:0000256" key="3">
    <source>
        <dbReference type="SAM" id="MobiDB-lite"/>
    </source>
</evidence>
<dbReference type="CDD" id="cd17352">
    <property type="entry name" value="MFS_MCT_SLC16"/>
    <property type="match status" value="1"/>
</dbReference>
<sequence length="557" mass="61537">MLSHLISKTILPFPEKRNKKINKNIIIMSPADHTNNAQSQTPQNDLTHNPSNTHLLAYFTNDNNISATSTPELNDLISEDTILDGKLREKLQTDLVKEVTHERGKEDGCISESDTENEDNGFADGDGEYYPEGGLRAWIVVFACFCGLIACFGTLNATGVVENHIQNNQLADQSSSTIGWIFSLMLFICFGSCILSGTYFDRNGFKAPMIFGSILHCGGMFALANCTKLWHFILAFSIVAGFGNGIILSPLVSAPAHYFCKRRGTATAIATAGGSIGGALIPLLLRKFFAMTRENDPNYGYVWGVRTWAFINLALLIIAIVLGKERIKKTDDIENDRSKYGEESRFKKTIRVYILQSFDAKAFSDMRFLFCVIGTVFGELSCCAAITYYSSYCGVYGISSSDSYMLIMVINLTGILGRWIPGYLSDIFGRFNVAIATLFILAIVMLVGWLPFGKDLTSMYVVSALYGFFSGSTFSLLPVCCGQISKTEEFGRRYATMYMVVSLALLAGIPITGAIIADKSTKDYSHYVIFSGVMALASCVSYIISRYFAVGMKWRRF</sequence>
<reference key="2">
    <citation type="submission" date="2011-08" db="EMBL/GenBank/DDBJ databases">
        <title>Genome sequence of Naumovozyma castellii.</title>
        <authorList>
            <person name="Gordon J.L."/>
            <person name="Armisen D."/>
            <person name="Proux-Wera E."/>
            <person name="OhEigeartaigh S.S."/>
            <person name="Byrne K.P."/>
            <person name="Wolfe K.H."/>
        </authorList>
    </citation>
    <scope>NUCLEOTIDE SEQUENCE</scope>
    <source>
        <strain>Type strain:CBS 4309</strain>
    </source>
</reference>
<name>G0VB45_NAUCA</name>
<feature type="transmembrane region" description="Helical" evidence="4">
    <location>
        <begin position="458"/>
        <end position="482"/>
    </location>
</feature>
<dbReference type="SUPFAM" id="SSF103473">
    <property type="entry name" value="MFS general substrate transporter"/>
    <property type="match status" value="1"/>
</dbReference>
<evidence type="ECO:0000256" key="4">
    <source>
        <dbReference type="SAM" id="Phobius"/>
    </source>
</evidence>
<dbReference type="EMBL" id="HE576753">
    <property type="protein sequence ID" value="CCC68168.1"/>
    <property type="molecule type" value="Genomic_DNA"/>
</dbReference>
<dbReference type="OMA" id="FCCAVAV"/>
<evidence type="ECO:0000256" key="1">
    <source>
        <dbReference type="ARBA" id="ARBA00004141"/>
    </source>
</evidence>
<feature type="transmembrane region" description="Helical" evidence="4">
    <location>
        <begin position="137"/>
        <end position="158"/>
    </location>
</feature>
<keyword evidence="4" id="KW-0812">Transmembrane</keyword>
<evidence type="ECO:0000313" key="7">
    <source>
        <dbReference type="Proteomes" id="UP000001640"/>
    </source>
</evidence>
<dbReference type="GO" id="GO:0005886">
    <property type="term" value="C:plasma membrane"/>
    <property type="evidence" value="ECO:0007669"/>
    <property type="project" value="EnsemblFungi"/>
</dbReference>
<dbReference type="OrthoDB" id="6509908at2759"/>
<feature type="transmembrane region" description="Helical" evidence="4">
    <location>
        <begin position="368"/>
        <end position="391"/>
    </location>
</feature>
<dbReference type="InterPro" id="IPR050327">
    <property type="entry name" value="Proton-linked_MCT"/>
</dbReference>
<keyword evidence="4" id="KW-0472">Membrane</keyword>
<evidence type="ECO:0000313" key="6">
    <source>
        <dbReference type="EMBL" id="CCC68168.1"/>
    </source>
</evidence>
<gene>
    <name evidence="6" type="primary">NCAS0B00840</name>
    <name evidence="6" type="ordered locus">NCAS_0B00840</name>
</gene>
<comment type="similarity">
    <text evidence="2">Belongs to the major facilitator superfamily. Monocarboxylate porter (TC 2.A.1.13) family.</text>
</comment>
<reference evidence="6 7" key="1">
    <citation type="journal article" date="2011" name="Proc. Natl. Acad. Sci. U.S.A.">
        <title>Evolutionary erosion of yeast sex chromosomes by mating-type switching accidents.</title>
        <authorList>
            <person name="Gordon J.L."/>
            <person name="Armisen D."/>
            <person name="Proux-Wera E."/>
            <person name="Oheigeartaigh S.S."/>
            <person name="Byrne K.P."/>
            <person name="Wolfe K.H."/>
        </authorList>
    </citation>
    <scope>NUCLEOTIDE SEQUENCE [LARGE SCALE GENOMIC DNA]</scope>
    <source>
        <strain evidence="7">ATCC 76901 / BCRC 22586 / CBS 4309 / NBRC 1992 / NRRL Y-12630</strain>
    </source>
</reference>
<feature type="transmembrane region" description="Helical" evidence="4">
    <location>
        <begin position="305"/>
        <end position="323"/>
    </location>
</feature>
<dbReference type="eggNOG" id="KOG2504">
    <property type="taxonomic scope" value="Eukaryota"/>
</dbReference>
<feature type="transmembrane region" description="Helical" evidence="4">
    <location>
        <begin position="230"/>
        <end position="252"/>
    </location>
</feature>
<feature type="transmembrane region" description="Helical" evidence="4">
    <location>
        <begin position="528"/>
        <end position="549"/>
    </location>
</feature>
<evidence type="ECO:0000256" key="2">
    <source>
        <dbReference type="ARBA" id="ARBA00006727"/>
    </source>
</evidence>
<protein>
    <recommendedName>
        <fullName evidence="5">Major facilitator superfamily (MFS) profile domain-containing protein</fullName>
    </recommendedName>
</protein>
<dbReference type="InterPro" id="IPR011701">
    <property type="entry name" value="MFS"/>
</dbReference>
<dbReference type="InterPro" id="IPR020846">
    <property type="entry name" value="MFS_dom"/>
</dbReference>
<dbReference type="InParanoid" id="G0VB45"/>
<feature type="transmembrane region" description="Helical" evidence="4">
    <location>
        <begin position="433"/>
        <end position="452"/>
    </location>
</feature>
<dbReference type="PANTHER" id="PTHR11360">
    <property type="entry name" value="MONOCARBOXYLATE TRANSPORTER"/>
    <property type="match status" value="1"/>
</dbReference>
<feature type="transmembrane region" description="Helical" evidence="4">
    <location>
        <begin position="264"/>
        <end position="285"/>
    </location>
</feature>